<dbReference type="AlphaFoldDB" id="A0AAD4MTQ8"/>
<evidence type="ECO:0000313" key="3">
    <source>
        <dbReference type="Proteomes" id="UP001201812"/>
    </source>
</evidence>
<keyword evidence="3" id="KW-1185">Reference proteome</keyword>
<accession>A0AAD4MTQ8</accession>
<protein>
    <submittedName>
        <fullName evidence="2">Uncharacterized protein</fullName>
    </submittedName>
</protein>
<gene>
    <name evidence="2" type="ORF">DdX_14883</name>
</gene>
<proteinExistence type="predicted"/>
<evidence type="ECO:0000256" key="1">
    <source>
        <dbReference type="SAM" id="MobiDB-lite"/>
    </source>
</evidence>
<feature type="compositionally biased region" description="Basic residues" evidence="1">
    <location>
        <begin position="1"/>
        <end position="15"/>
    </location>
</feature>
<comment type="caution">
    <text evidence="2">The sequence shown here is derived from an EMBL/GenBank/DDBJ whole genome shotgun (WGS) entry which is preliminary data.</text>
</comment>
<reference evidence="2" key="1">
    <citation type="submission" date="2022-01" db="EMBL/GenBank/DDBJ databases">
        <title>Genome Sequence Resource for Two Populations of Ditylenchus destructor, the Migratory Endoparasitic Phytonematode.</title>
        <authorList>
            <person name="Zhang H."/>
            <person name="Lin R."/>
            <person name="Xie B."/>
        </authorList>
    </citation>
    <scope>NUCLEOTIDE SEQUENCE</scope>
    <source>
        <strain evidence="2">BazhouSP</strain>
    </source>
</reference>
<dbReference type="Proteomes" id="UP001201812">
    <property type="component" value="Unassembled WGS sequence"/>
</dbReference>
<dbReference type="EMBL" id="JAKKPZ010000082">
    <property type="protein sequence ID" value="KAI1703459.1"/>
    <property type="molecule type" value="Genomic_DNA"/>
</dbReference>
<organism evidence="2 3">
    <name type="scientific">Ditylenchus destructor</name>
    <dbReference type="NCBI Taxonomy" id="166010"/>
    <lineage>
        <taxon>Eukaryota</taxon>
        <taxon>Metazoa</taxon>
        <taxon>Ecdysozoa</taxon>
        <taxon>Nematoda</taxon>
        <taxon>Chromadorea</taxon>
        <taxon>Rhabditida</taxon>
        <taxon>Tylenchina</taxon>
        <taxon>Tylenchomorpha</taxon>
        <taxon>Sphaerularioidea</taxon>
        <taxon>Anguinidae</taxon>
        <taxon>Anguininae</taxon>
        <taxon>Ditylenchus</taxon>
    </lineage>
</organism>
<evidence type="ECO:0000313" key="2">
    <source>
        <dbReference type="EMBL" id="KAI1703459.1"/>
    </source>
</evidence>
<feature type="compositionally biased region" description="Basic and acidic residues" evidence="1">
    <location>
        <begin position="27"/>
        <end position="39"/>
    </location>
</feature>
<feature type="region of interest" description="Disordered" evidence="1">
    <location>
        <begin position="1"/>
        <end position="43"/>
    </location>
</feature>
<sequence length="178" mass="21263">MCRKRTKNGSQRGRRSAAAQQAKRPLRRQEGTGHLDEAFRPLYPEEPEEVQVESKFLSPEEIEELGSRMDNLLAHMRTNMPMETVKQKGHMFFRHGLEFTREWGNLTWFTEQAIESTHAAYARQARRYKMVDNRRQIFMLKYWFSQCLLEASRPRPDDAEEYEFWDDPAFFYDDATDE</sequence>
<name>A0AAD4MTQ8_9BILA</name>